<gene>
    <name evidence="3" type="ORF">PR048_004165</name>
</gene>
<comment type="caution">
    <text evidence="3">The sequence shown here is derived from an EMBL/GenBank/DDBJ whole genome shotgun (WGS) entry which is preliminary data.</text>
</comment>
<feature type="region of interest" description="Disordered" evidence="1">
    <location>
        <begin position="243"/>
        <end position="273"/>
    </location>
</feature>
<evidence type="ECO:0000313" key="4">
    <source>
        <dbReference type="Proteomes" id="UP001159363"/>
    </source>
</evidence>
<evidence type="ECO:0000256" key="1">
    <source>
        <dbReference type="SAM" id="MobiDB-lite"/>
    </source>
</evidence>
<dbReference type="Proteomes" id="UP001159363">
    <property type="component" value="Chromosome 2"/>
</dbReference>
<organism evidence="3 4">
    <name type="scientific">Dryococelus australis</name>
    <dbReference type="NCBI Taxonomy" id="614101"/>
    <lineage>
        <taxon>Eukaryota</taxon>
        <taxon>Metazoa</taxon>
        <taxon>Ecdysozoa</taxon>
        <taxon>Arthropoda</taxon>
        <taxon>Hexapoda</taxon>
        <taxon>Insecta</taxon>
        <taxon>Pterygota</taxon>
        <taxon>Neoptera</taxon>
        <taxon>Polyneoptera</taxon>
        <taxon>Phasmatodea</taxon>
        <taxon>Verophasmatodea</taxon>
        <taxon>Anareolatae</taxon>
        <taxon>Phasmatidae</taxon>
        <taxon>Eurycanthinae</taxon>
        <taxon>Dryococelus</taxon>
    </lineage>
</organism>
<keyword evidence="4" id="KW-1185">Reference proteome</keyword>
<feature type="region of interest" description="Disordered" evidence="1">
    <location>
        <begin position="116"/>
        <end position="138"/>
    </location>
</feature>
<name>A0ABQ9I561_9NEOP</name>
<evidence type="ECO:0000313" key="3">
    <source>
        <dbReference type="EMBL" id="KAJ8891637.1"/>
    </source>
</evidence>
<accession>A0ABQ9I561</accession>
<dbReference type="EMBL" id="JARBHB010000002">
    <property type="protein sequence ID" value="KAJ8891637.1"/>
    <property type="molecule type" value="Genomic_DNA"/>
</dbReference>
<protein>
    <recommendedName>
        <fullName evidence="2">MADF domain-containing protein</fullName>
    </recommendedName>
</protein>
<evidence type="ECO:0000259" key="2">
    <source>
        <dbReference type="Pfam" id="PF10545"/>
    </source>
</evidence>
<feature type="domain" description="MADF" evidence="2">
    <location>
        <begin position="341"/>
        <end position="378"/>
    </location>
</feature>
<reference evidence="3 4" key="1">
    <citation type="submission" date="2023-02" db="EMBL/GenBank/DDBJ databases">
        <title>LHISI_Scaffold_Assembly.</title>
        <authorList>
            <person name="Stuart O.P."/>
            <person name="Cleave R."/>
            <person name="Magrath M.J.L."/>
            <person name="Mikheyev A.S."/>
        </authorList>
    </citation>
    <scope>NUCLEOTIDE SEQUENCE [LARGE SCALE GENOMIC DNA]</scope>
    <source>
        <strain evidence="3">Daus_M_001</strain>
        <tissue evidence="3">Leg muscle</tissue>
    </source>
</reference>
<sequence>MGVIPSIFSSESSTAPNSRLDTVYVSSYIELSNLYEETFRQTPATAGRGSDGVAMRVCYWAELRTACSSKPSILATRARPSHLQMIGHSPFFLWVYCLFLDIMLLQARHSNDIVTTSSNRRPGIVATSSRRRSGIITTSSLRRPGIMTSSRRRPIIVATSIHRRPGIITTSSRRRPGIMTSSRRRPVIVAPSSHRRPGIITTSIRRQARHSNDIQLRGRPGIVTTSSRRRPSIITTSSHRRPGIITTSSRRKPGIVTTSSRRRPNTVGQQLGPFYASGSCRTTAYGRISGRSDTNNAVQPIPIRHQFIRVEDVITFRSEVVLFVAVFVTVFNMEAFRTEQLIDEVKKKTSLWDTSSGEYKNRQLNKMQWTEVCTAFYPDFHELGAKEKAHCCKLFIPSVPERCSSSPDRQRWRRIGHILAGPFSAVCCRTTRIGCIKAALAANPYIHRAASGIRQRAGIGWPEFVG</sequence>
<dbReference type="Pfam" id="PF10545">
    <property type="entry name" value="MADF_DNA_bdg"/>
    <property type="match status" value="1"/>
</dbReference>
<dbReference type="InterPro" id="IPR006578">
    <property type="entry name" value="MADF-dom"/>
</dbReference>
<proteinExistence type="predicted"/>